<dbReference type="Pfam" id="PF13490">
    <property type="entry name" value="zf-HC2"/>
    <property type="match status" value="1"/>
</dbReference>
<feature type="domain" description="Putative zinc-finger" evidence="1">
    <location>
        <begin position="3"/>
        <end position="37"/>
    </location>
</feature>
<evidence type="ECO:0000313" key="2">
    <source>
        <dbReference type="EMBL" id="SQH37961.1"/>
    </source>
</evidence>
<sequence>MRCHQATRMISESHERSLDIQEKVGLRVHLVTCPHCRRFQRNCKTLSEMMKQFRDAEPSIELTDR</sequence>
<name>A0ABY1VWL9_HAEAE</name>
<dbReference type="Proteomes" id="UP000249400">
    <property type="component" value="Chromosome 1"/>
</dbReference>
<accession>A0ABY1VWL9</accession>
<proteinExistence type="predicted"/>
<organism evidence="2 3">
    <name type="scientific">Haemophilus aegyptius</name>
    <dbReference type="NCBI Taxonomy" id="197575"/>
    <lineage>
        <taxon>Bacteria</taxon>
        <taxon>Pseudomonadati</taxon>
        <taxon>Pseudomonadota</taxon>
        <taxon>Gammaproteobacteria</taxon>
        <taxon>Pasteurellales</taxon>
        <taxon>Pasteurellaceae</taxon>
        <taxon>Haemophilus</taxon>
    </lineage>
</organism>
<evidence type="ECO:0000259" key="1">
    <source>
        <dbReference type="Pfam" id="PF13490"/>
    </source>
</evidence>
<keyword evidence="3" id="KW-1185">Reference proteome</keyword>
<protein>
    <submittedName>
        <fullName evidence="2">DsDNA-mimic protein</fullName>
    </submittedName>
</protein>
<dbReference type="InterPro" id="IPR027383">
    <property type="entry name" value="Znf_put"/>
</dbReference>
<dbReference type="EMBL" id="LS483429">
    <property type="protein sequence ID" value="SQH37961.1"/>
    <property type="molecule type" value="Genomic_DNA"/>
</dbReference>
<reference evidence="2 3" key="1">
    <citation type="submission" date="2018-06" db="EMBL/GenBank/DDBJ databases">
        <authorList>
            <consortium name="Pathogen Informatics"/>
            <person name="Doyle S."/>
        </authorList>
    </citation>
    <scope>NUCLEOTIDE SEQUENCE [LARGE SCALE GENOMIC DNA]</scope>
    <source>
        <strain evidence="2 3">NCTC8502</strain>
    </source>
</reference>
<gene>
    <name evidence="2" type="ORF">NCTC8502_01668</name>
</gene>
<evidence type="ECO:0000313" key="3">
    <source>
        <dbReference type="Proteomes" id="UP000249400"/>
    </source>
</evidence>
<dbReference type="RefSeq" id="WP_005693910.1">
    <property type="nucleotide sequence ID" value="NZ_CP082857.1"/>
</dbReference>